<evidence type="ECO:0000313" key="2">
    <source>
        <dbReference type="EMBL" id="GAA0681242.1"/>
    </source>
</evidence>
<gene>
    <name evidence="2" type="ORF">GCM10009020_32830</name>
</gene>
<accession>A0AAV3TDT4</accession>
<evidence type="ECO:0000313" key="3">
    <source>
        <dbReference type="Proteomes" id="UP001500420"/>
    </source>
</evidence>
<keyword evidence="3" id="KW-1185">Reference proteome</keyword>
<sequence>MRATLTQLATGLRLADDAHVDCDDCGDTLRDGASIVVRLTNERRHWSVDGIFCDDCDSTRTLDGPGTTYVAARVGVTSDGATQSRWACLVDPGPIAATRRRPDD</sequence>
<dbReference type="Proteomes" id="UP001500420">
    <property type="component" value="Unassembled WGS sequence"/>
</dbReference>
<organism evidence="2 3">
    <name type="scientific">Natronoarchaeum mannanilyticum</name>
    <dbReference type="NCBI Taxonomy" id="926360"/>
    <lineage>
        <taxon>Archaea</taxon>
        <taxon>Methanobacteriati</taxon>
        <taxon>Methanobacteriota</taxon>
        <taxon>Stenosarchaea group</taxon>
        <taxon>Halobacteria</taxon>
        <taxon>Halobacteriales</taxon>
        <taxon>Natronoarchaeaceae</taxon>
    </lineage>
</organism>
<comment type="caution">
    <text evidence="2">The sequence shown here is derived from an EMBL/GenBank/DDBJ whole genome shotgun (WGS) entry which is preliminary data.</text>
</comment>
<dbReference type="Pfam" id="PF26417">
    <property type="entry name" value="DUF8112"/>
    <property type="match status" value="1"/>
</dbReference>
<dbReference type="AlphaFoldDB" id="A0AAV3TDT4"/>
<protein>
    <recommendedName>
        <fullName evidence="1">DUF8112 domain-containing protein</fullName>
    </recommendedName>
</protein>
<feature type="domain" description="DUF8112" evidence="1">
    <location>
        <begin position="3"/>
        <end position="97"/>
    </location>
</feature>
<evidence type="ECO:0000259" key="1">
    <source>
        <dbReference type="Pfam" id="PF26417"/>
    </source>
</evidence>
<reference evidence="2 3" key="1">
    <citation type="journal article" date="2019" name="Int. J. Syst. Evol. Microbiol.">
        <title>The Global Catalogue of Microorganisms (GCM) 10K type strain sequencing project: providing services to taxonomists for standard genome sequencing and annotation.</title>
        <authorList>
            <consortium name="The Broad Institute Genomics Platform"/>
            <consortium name="The Broad Institute Genome Sequencing Center for Infectious Disease"/>
            <person name="Wu L."/>
            <person name="Ma J."/>
        </authorList>
    </citation>
    <scope>NUCLEOTIDE SEQUENCE [LARGE SCALE GENOMIC DNA]</scope>
    <source>
        <strain evidence="2 3">JCM 16328</strain>
    </source>
</reference>
<dbReference type="EMBL" id="BAAADV010000007">
    <property type="protein sequence ID" value="GAA0681242.1"/>
    <property type="molecule type" value="Genomic_DNA"/>
</dbReference>
<proteinExistence type="predicted"/>
<dbReference type="InterPro" id="IPR058425">
    <property type="entry name" value="DUF8112"/>
</dbReference>
<name>A0AAV3TDT4_9EURY</name>